<feature type="transmembrane region" description="Helical" evidence="8">
    <location>
        <begin position="166"/>
        <end position="188"/>
    </location>
</feature>
<dbReference type="Proteomes" id="UP000092578">
    <property type="component" value="Unassembled WGS sequence"/>
</dbReference>
<feature type="transmembrane region" description="Helical" evidence="8">
    <location>
        <begin position="108"/>
        <end position="129"/>
    </location>
</feature>
<proteinExistence type="inferred from homology"/>
<dbReference type="PROSITE" id="PS50850">
    <property type="entry name" value="MFS"/>
    <property type="match status" value="1"/>
</dbReference>
<evidence type="ECO:0000256" key="7">
    <source>
        <dbReference type="ARBA" id="ARBA00023136"/>
    </source>
</evidence>
<evidence type="ECO:0000256" key="2">
    <source>
        <dbReference type="ARBA" id="ARBA00008537"/>
    </source>
</evidence>
<evidence type="ECO:0000256" key="6">
    <source>
        <dbReference type="ARBA" id="ARBA00022989"/>
    </source>
</evidence>
<keyword evidence="11" id="KW-1185">Reference proteome</keyword>
<evidence type="ECO:0000313" key="11">
    <source>
        <dbReference type="Proteomes" id="UP000092578"/>
    </source>
</evidence>
<dbReference type="PRINTS" id="PR01036">
    <property type="entry name" value="TCRTETB"/>
</dbReference>
<evidence type="ECO:0000313" key="10">
    <source>
        <dbReference type="EMBL" id="OCA85310.1"/>
    </source>
</evidence>
<feature type="transmembrane region" description="Helical" evidence="8">
    <location>
        <begin position="51"/>
        <end position="70"/>
    </location>
</feature>
<dbReference type="GO" id="GO:0005886">
    <property type="term" value="C:plasma membrane"/>
    <property type="evidence" value="ECO:0007669"/>
    <property type="project" value="UniProtKB-SubCell"/>
</dbReference>
<feature type="transmembrane region" description="Helical" evidence="8">
    <location>
        <begin position="356"/>
        <end position="382"/>
    </location>
</feature>
<feature type="transmembrane region" description="Helical" evidence="8">
    <location>
        <begin position="79"/>
        <end position="102"/>
    </location>
</feature>
<feature type="transmembrane region" description="Helical" evidence="8">
    <location>
        <begin position="403"/>
        <end position="425"/>
    </location>
</feature>
<dbReference type="InterPro" id="IPR011701">
    <property type="entry name" value="MFS"/>
</dbReference>
<keyword evidence="3" id="KW-0813">Transport</keyword>
<dbReference type="Gene3D" id="1.20.1250.20">
    <property type="entry name" value="MFS general substrate transporter like domains"/>
    <property type="match status" value="1"/>
</dbReference>
<accession>A0A1B9AN65</accession>
<feature type="transmembrane region" description="Helical" evidence="8">
    <location>
        <begin position="297"/>
        <end position="319"/>
    </location>
</feature>
<feature type="transmembrane region" description="Helical" evidence="8">
    <location>
        <begin position="445"/>
        <end position="469"/>
    </location>
</feature>
<keyword evidence="6 8" id="KW-1133">Transmembrane helix</keyword>
<dbReference type="Pfam" id="PF07690">
    <property type="entry name" value="MFS_1"/>
    <property type="match status" value="1"/>
</dbReference>
<dbReference type="InterPro" id="IPR036259">
    <property type="entry name" value="MFS_trans_sf"/>
</dbReference>
<feature type="transmembrane region" description="Helical" evidence="8">
    <location>
        <begin position="141"/>
        <end position="160"/>
    </location>
</feature>
<dbReference type="SUPFAM" id="SSF103473">
    <property type="entry name" value="MFS general substrate transporter"/>
    <property type="match status" value="1"/>
</dbReference>
<keyword evidence="7 8" id="KW-0472">Membrane</keyword>
<feature type="transmembrane region" description="Helical" evidence="8">
    <location>
        <begin position="331"/>
        <end position="350"/>
    </location>
</feature>
<dbReference type="PANTHER" id="PTHR42718">
    <property type="entry name" value="MAJOR FACILITATOR SUPERFAMILY MULTIDRUG TRANSPORTER MFSC"/>
    <property type="match status" value="1"/>
</dbReference>
<feature type="transmembrane region" description="Helical" evidence="8">
    <location>
        <begin position="266"/>
        <end position="291"/>
    </location>
</feature>
<comment type="caution">
    <text evidence="10">The sequence shown here is derived from an EMBL/GenBank/DDBJ whole genome shotgun (WGS) entry which is preliminary data.</text>
</comment>
<name>A0A1B9AN65_9BACI</name>
<keyword evidence="5 8" id="KW-0812">Transmembrane</keyword>
<comment type="similarity">
    <text evidence="2">Belongs to the major facilitator superfamily. EmrB family.</text>
</comment>
<feature type="domain" description="Major facilitator superfamily (MFS) profile" evidence="9">
    <location>
        <begin position="13"/>
        <end position="474"/>
    </location>
</feature>
<dbReference type="EMBL" id="MAYT01000027">
    <property type="protein sequence ID" value="OCA85310.1"/>
    <property type="molecule type" value="Genomic_DNA"/>
</dbReference>
<dbReference type="InterPro" id="IPR004638">
    <property type="entry name" value="EmrB-like"/>
</dbReference>
<comment type="subcellular location">
    <subcellularLocation>
        <location evidence="1">Cell membrane</location>
        <topology evidence="1">Multi-pass membrane protein</topology>
    </subcellularLocation>
</comment>
<evidence type="ECO:0000259" key="9">
    <source>
        <dbReference type="PROSITE" id="PS50850"/>
    </source>
</evidence>
<gene>
    <name evidence="10" type="ORF">A8F95_11620</name>
</gene>
<protein>
    <submittedName>
        <fullName evidence="10">MFS transporter</fullName>
    </submittedName>
</protein>
<evidence type="ECO:0000256" key="5">
    <source>
        <dbReference type="ARBA" id="ARBA00022692"/>
    </source>
</evidence>
<evidence type="ECO:0000256" key="8">
    <source>
        <dbReference type="SAM" id="Phobius"/>
    </source>
</evidence>
<dbReference type="InterPro" id="IPR020846">
    <property type="entry name" value="MFS_dom"/>
</dbReference>
<dbReference type="CDD" id="cd17503">
    <property type="entry name" value="MFS_LmrB_MDR_like"/>
    <property type="match status" value="1"/>
</dbReference>
<keyword evidence="4" id="KW-1003">Cell membrane</keyword>
<feature type="transmembrane region" description="Helical" evidence="8">
    <location>
        <begin position="200"/>
        <end position="217"/>
    </location>
</feature>
<dbReference type="AlphaFoldDB" id="A0A1B9AN65"/>
<organism evidence="10 11">
    <name type="scientific">Pseudobacillus wudalianchiensis</name>
    <dbReference type="NCBI Taxonomy" id="1743143"/>
    <lineage>
        <taxon>Bacteria</taxon>
        <taxon>Bacillati</taxon>
        <taxon>Bacillota</taxon>
        <taxon>Bacilli</taxon>
        <taxon>Bacillales</taxon>
        <taxon>Bacillaceae</taxon>
        <taxon>Pseudobacillus</taxon>
    </lineage>
</organism>
<feature type="transmembrane region" description="Helical" evidence="8">
    <location>
        <begin position="229"/>
        <end position="246"/>
    </location>
</feature>
<feature type="transmembrane region" description="Helical" evidence="8">
    <location>
        <begin position="12"/>
        <end position="31"/>
    </location>
</feature>
<evidence type="ECO:0000256" key="4">
    <source>
        <dbReference type="ARBA" id="ARBA00022475"/>
    </source>
</evidence>
<dbReference type="GO" id="GO:0022857">
    <property type="term" value="F:transmembrane transporter activity"/>
    <property type="evidence" value="ECO:0007669"/>
    <property type="project" value="InterPro"/>
</dbReference>
<dbReference type="PANTHER" id="PTHR42718:SF9">
    <property type="entry name" value="MAJOR FACILITATOR SUPERFAMILY MULTIDRUG TRANSPORTER MFSC"/>
    <property type="match status" value="1"/>
</dbReference>
<sequence>MVKEITERNKKILLIVLIAGCFLSTLNQTLLNVALSDFMDVFHVTPATVQWLSTGFMLVNGVLVPITAFLMKRFTTRQLFISSMVFLLIGSVLCACAINFGVLLTGRMIQAIGAGIIMPLMMTVILYLYPSEKRGSVMGTIGFAIIFAPAIAPTLSGFIIEYVSWRWLFIGLIPFLCIVIVLAFNYLMNVAETTKAKLDITSVLLSTIGFGCMLFGFSSAGSKGWDNPIVITTIVVGIIVTALFCLRQMKANDPLLNLHVFKYKVFTLTSFINVLITMIMYADLILLPIYLQNGRGFTAFEAGLLLLPGAIVNAFLSPVTGKMYDKHGAKPLFITGLLFVIVSMWGVIGLTESTTYVYLMARTIILRIGLSFISMPLNTAGLNALPRELGSHGSAVNNTIRQLAGAIGTAVVVTVYTIQATPHAAELSMENKSMTAAQLAKLASIFGSSHAYVFMLVFSFVALLFSCFMPKKTAIQKSMPEKAVVQKSQS</sequence>
<evidence type="ECO:0000256" key="1">
    <source>
        <dbReference type="ARBA" id="ARBA00004651"/>
    </source>
</evidence>
<dbReference type="NCBIfam" id="TIGR00711">
    <property type="entry name" value="efflux_EmrB"/>
    <property type="match status" value="1"/>
</dbReference>
<reference evidence="11" key="1">
    <citation type="submission" date="2016-05" db="EMBL/GenBank/DDBJ databases">
        <authorList>
            <person name="Liu B."/>
            <person name="Wang J."/>
            <person name="Zhu Y."/>
            <person name="Liu G."/>
            <person name="Chen Q."/>
            <person name="Chen Z."/>
            <person name="Lan J."/>
            <person name="Che J."/>
            <person name="Ge C."/>
            <person name="Shi H."/>
            <person name="Pan Z."/>
            <person name="Liu X."/>
        </authorList>
    </citation>
    <scope>NUCLEOTIDE SEQUENCE [LARGE SCALE GENOMIC DNA]</scope>
    <source>
        <strain evidence="11">FJAT-27215</strain>
    </source>
</reference>
<dbReference type="Gene3D" id="1.20.1720.10">
    <property type="entry name" value="Multidrug resistance protein D"/>
    <property type="match status" value="1"/>
</dbReference>
<evidence type="ECO:0000256" key="3">
    <source>
        <dbReference type="ARBA" id="ARBA00022448"/>
    </source>
</evidence>